<reference evidence="2" key="2">
    <citation type="submission" date="2016-04" db="UniProtKB">
        <authorList>
            <consortium name="WormBaseParasite"/>
        </authorList>
    </citation>
    <scope>IDENTIFICATION</scope>
</reference>
<dbReference type="AlphaFoldDB" id="A0A158P7D3"/>
<proteinExistence type="predicted"/>
<sequence>LKMEGHPSLWVGGFSGVIWFPNNLIGTIVCCCKMATCERIRKKCLIITEIYSKKSDTAAVKAEVTHDYKY</sequence>
<protein>
    <submittedName>
        <fullName evidence="2">Envelope glycoprotein</fullName>
    </submittedName>
</protein>
<accession>A0A158P7D3</accession>
<evidence type="ECO:0000313" key="1">
    <source>
        <dbReference type="Proteomes" id="UP000035642"/>
    </source>
</evidence>
<organism evidence="1 2">
    <name type="scientific">Angiostrongylus cantonensis</name>
    <name type="common">Rat lungworm</name>
    <dbReference type="NCBI Taxonomy" id="6313"/>
    <lineage>
        <taxon>Eukaryota</taxon>
        <taxon>Metazoa</taxon>
        <taxon>Ecdysozoa</taxon>
        <taxon>Nematoda</taxon>
        <taxon>Chromadorea</taxon>
        <taxon>Rhabditida</taxon>
        <taxon>Rhabditina</taxon>
        <taxon>Rhabditomorpha</taxon>
        <taxon>Strongyloidea</taxon>
        <taxon>Metastrongylidae</taxon>
        <taxon>Angiostrongylus</taxon>
    </lineage>
</organism>
<reference evidence="1" key="1">
    <citation type="submission" date="2012-09" db="EMBL/GenBank/DDBJ databases">
        <authorList>
            <person name="Martin A.A."/>
        </authorList>
    </citation>
    <scope>NUCLEOTIDE SEQUENCE</scope>
</reference>
<evidence type="ECO:0000313" key="2">
    <source>
        <dbReference type="WBParaSite" id="ACAC_0000226401-mRNA-1"/>
    </source>
</evidence>
<name>A0A158P7D3_ANGCA</name>
<keyword evidence="1" id="KW-1185">Reference proteome</keyword>
<dbReference type="WBParaSite" id="ACAC_0000226401-mRNA-1">
    <property type="protein sequence ID" value="ACAC_0000226401-mRNA-1"/>
    <property type="gene ID" value="ACAC_0000226401"/>
</dbReference>
<dbReference type="Proteomes" id="UP000035642">
    <property type="component" value="Unassembled WGS sequence"/>
</dbReference>